<keyword evidence="1" id="KW-1133">Transmembrane helix</keyword>
<sequence length="79" mass="8979">MNLCKYRDSFGKVGTGVHSLRLFNIAVVDTLLTLLLAYIINSYLKSNLLVIFFLLIILSIAIHKAFCVETTLTKMFFSF</sequence>
<name>A0A6C0CBB3_9ZZZZ</name>
<keyword evidence="1" id="KW-0812">Transmembrane</keyword>
<feature type="transmembrane region" description="Helical" evidence="1">
    <location>
        <begin position="20"/>
        <end position="40"/>
    </location>
</feature>
<evidence type="ECO:0000313" key="2">
    <source>
        <dbReference type="EMBL" id="QHT01878.1"/>
    </source>
</evidence>
<reference evidence="2" key="1">
    <citation type="journal article" date="2020" name="Nature">
        <title>Giant virus diversity and host interactions through global metagenomics.</title>
        <authorList>
            <person name="Schulz F."/>
            <person name="Roux S."/>
            <person name="Paez-Espino D."/>
            <person name="Jungbluth S."/>
            <person name="Walsh D.A."/>
            <person name="Denef V.J."/>
            <person name="McMahon K.D."/>
            <person name="Konstantinidis K.T."/>
            <person name="Eloe-Fadrosh E.A."/>
            <person name="Kyrpides N.C."/>
            <person name="Woyke T."/>
        </authorList>
    </citation>
    <scope>NUCLEOTIDE SEQUENCE</scope>
    <source>
        <strain evidence="2">GVMAG-M-3300020523-10</strain>
    </source>
</reference>
<evidence type="ECO:0000256" key="1">
    <source>
        <dbReference type="SAM" id="Phobius"/>
    </source>
</evidence>
<organism evidence="2">
    <name type="scientific">viral metagenome</name>
    <dbReference type="NCBI Taxonomy" id="1070528"/>
    <lineage>
        <taxon>unclassified sequences</taxon>
        <taxon>metagenomes</taxon>
        <taxon>organismal metagenomes</taxon>
    </lineage>
</organism>
<feature type="transmembrane region" description="Helical" evidence="1">
    <location>
        <begin position="46"/>
        <end position="66"/>
    </location>
</feature>
<dbReference type="AlphaFoldDB" id="A0A6C0CBB3"/>
<keyword evidence="1" id="KW-0472">Membrane</keyword>
<accession>A0A6C0CBB3</accession>
<protein>
    <submittedName>
        <fullName evidence="2">Uncharacterized protein</fullName>
    </submittedName>
</protein>
<dbReference type="EMBL" id="MN739382">
    <property type="protein sequence ID" value="QHT01878.1"/>
    <property type="molecule type" value="Genomic_DNA"/>
</dbReference>
<proteinExistence type="predicted"/>